<protein>
    <submittedName>
        <fullName evidence="1">Uncharacterized protein</fullName>
    </submittedName>
</protein>
<dbReference type="Proteomes" id="UP000800040">
    <property type="component" value="Unassembled WGS sequence"/>
</dbReference>
<gene>
    <name evidence="1" type="ORF">BDW02DRAFT_327259</name>
</gene>
<dbReference type="AlphaFoldDB" id="A0A6A5KEN7"/>
<reference evidence="1" key="1">
    <citation type="submission" date="2020-01" db="EMBL/GenBank/DDBJ databases">
        <authorList>
            <consortium name="DOE Joint Genome Institute"/>
            <person name="Haridas S."/>
            <person name="Albert R."/>
            <person name="Binder M."/>
            <person name="Bloem J."/>
            <person name="Labutti K."/>
            <person name="Salamov A."/>
            <person name="Andreopoulos B."/>
            <person name="Baker S.E."/>
            <person name="Barry K."/>
            <person name="Bills G."/>
            <person name="Bluhm B.H."/>
            <person name="Cannon C."/>
            <person name="Castanera R."/>
            <person name="Culley D.E."/>
            <person name="Daum C."/>
            <person name="Ezra D."/>
            <person name="Gonzalez J.B."/>
            <person name="Henrissat B."/>
            <person name="Kuo A."/>
            <person name="Liang C."/>
            <person name="Lipzen A."/>
            <person name="Lutzoni F."/>
            <person name="Magnuson J."/>
            <person name="Mondo S."/>
            <person name="Nolan M."/>
            <person name="Ohm R."/>
            <person name="Pangilinan J."/>
            <person name="Park H.-J."/>
            <person name="Ramirez L."/>
            <person name="Alfaro M."/>
            <person name="Sun H."/>
            <person name="Tritt A."/>
            <person name="Yoshinaga Y."/>
            <person name="Zwiers L.-H."/>
            <person name="Turgeon B.G."/>
            <person name="Goodwin S.B."/>
            <person name="Spatafora J.W."/>
            <person name="Crous P.W."/>
            <person name="Grigoriev I.V."/>
        </authorList>
    </citation>
    <scope>NUCLEOTIDE SEQUENCE</scope>
    <source>
        <strain evidence="1">P77</strain>
    </source>
</reference>
<accession>A0A6A5KEN7</accession>
<keyword evidence="2" id="KW-1185">Reference proteome</keyword>
<sequence>MSKYSSTLRNGLLTYAATLPHQPYREQQLPKDEPWQVKPFDPPQLPSCETALFASGVAGVPWTKTTDNKPVVSETRNFISDSEGRRVKVI</sequence>
<evidence type="ECO:0000313" key="2">
    <source>
        <dbReference type="Proteomes" id="UP000800040"/>
    </source>
</evidence>
<dbReference type="EMBL" id="ML975299">
    <property type="protein sequence ID" value="KAF1834660.1"/>
    <property type="molecule type" value="Genomic_DNA"/>
</dbReference>
<proteinExistence type="predicted"/>
<organism evidence="1 2">
    <name type="scientific">Decorospora gaudefroyi</name>
    <dbReference type="NCBI Taxonomy" id="184978"/>
    <lineage>
        <taxon>Eukaryota</taxon>
        <taxon>Fungi</taxon>
        <taxon>Dikarya</taxon>
        <taxon>Ascomycota</taxon>
        <taxon>Pezizomycotina</taxon>
        <taxon>Dothideomycetes</taxon>
        <taxon>Pleosporomycetidae</taxon>
        <taxon>Pleosporales</taxon>
        <taxon>Pleosporineae</taxon>
        <taxon>Pleosporaceae</taxon>
        <taxon>Decorospora</taxon>
    </lineage>
</organism>
<evidence type="ECO:0000313" key="1">
    <source>
        <dbReference type="EMBL" id="KAF1834660.1"/>
    </source>
</evidence>
<name>A0A6A5KEN7_9PLEO</name>